<dbReference type="Gene3D" id="1.10.150.280">
    <property type="entry name" value="AF1531-like domain"/>
    <property type="match status" value="1"/>
</dbReference>
<comment type="caution">
    <text evidence="1">The sequence shown here is derived from an EMBL/GenBank/DDBJ whole genome shotgun (WGS) entry which is preliminary data.</text>
</comment>
<organism evidence="1 2">
    <name type="scientific">Neolewinella litorea</name>
    <dbReference type="NCBI Taxonomy" id="2562452"/>
    <lineage>
        <taxon>Bacteria</taxon>
        <taxon>Pseudomonadati</taxon>
        <taxon>Bacteroidota</taxon>
        <taxon>Saprospiria</taxon>
        <taxon>Saprospirales</taxon>
        <taxon>Lewinellaceae</taxon>
        <taxon>Neolewinella</taxon>
    </lineage>
</organism>
<dbReference type="AlphaFoldDB" id="A0A4S4NS73"/>
<dbReference type="GO" id="GO:0015628">
    <property type="term" value="P:protein secretion by the type II secretion system"/>
    <property type="evidence" value="ECO:0007669"/>
    <property type="project" value="TreeGrafter"/>
</dbReference>
<reference evidence="1 2" key="1">
    <citation type="submission" date="2019-04" db="EMBL/GenBank/DDBJ databases">
        <title>Lewinella litorea sp. nov., isolated from a marine sand.</title>
        <authorList>
            <person name="Yoon J.-H."/>
        </authorList>
    </citation>
    <scope>NUCLEOTIDE SEQUENCE [LARGE SCALE GENOMIC DNA]</scope>
    <source>
        <strain evidence="1 2">HSMS-39</strain>
    </source>
</reference>
<dbReference type="Gene3D" id="1.10.150.320">
    <property type="entry name" value="Photosystem II 12 kDa extrinsic protein"/>
    <property type="match status" value="1"/>
</dbReference>
<accession>A0A4S4NS73</accession>
<protein>
    <recommendedName>
        <fullName evidence="3">Helix-hairpin-helix domain-containing protein</fullName>
    </recommendedName>
</protein>
<evidence type="ECO:0000313" key="2">
    <source>
        <dbReference type="Proteomes" id="UP000308528"/>
    </source>
</evidence>
<dbReference type="Proteomes" id="UP000308528">
    <property type="component" value="Unassembled WGS sequence"/>
</dbReference>
<proteinExistence type="predicted"/>
<dbReference type="RefSeq" id="WP_136456107.1">
    <property type="nucleotide sequence ID" value="NZ_SRSF01000001.1"/>
</dbReference>
<dbReference type="EMBL" id="SRSF01000001">
    <property type="protein sequence ID" value="THH41281.1"/>
    <property type="molecule type" value="Genomic_DNA"/>
</dbReference>
<gene>
    <name evidence="1" type="ORF">E4021_01400</name>
</gene>
<dbReference type="InterPro" id="IPR051675">
    <property type="entry name" value="Endo/Exo/Phosphatase_dom_1"/>
</dbReference>
<sequence length="368" mass="41402">MSSSPWSYTRNQRSGLIILLLLLASTYYLTHHWPGPAGVDYSTADSTLFAAADRMRTSAPATGPRPAASFPFDPNTVPADDLQRLGLSERQATAWIRYRDKRPLRSAADIGRLRVLQPEQAIRLQELARFPPPDRKTKTVAAGQASPPERFFFDPNTVSADSLRRLGFNERETAALMRYRSYRPLTFQKPDDLRRVRALDTGRLNEVMDLVRIALPEDTAPADLAPNKQVAAIDTISVVDINQAGLDEWTRLPGIGPSRARRILEYRERLGGFATVDQVATTYGIPDSVYREILPLLRASPIVRPLYINRLSAEELAHHPLLKRSTATVLVRYRENHGPFRSAEDLKKVRALSTETLHALLPYLNFQL</sequence>
<dbReference type="OrthoDB" id="981124at2"/>
<dbReference type="Pfam" id="PF12836">
    <property type="entry name" value="HHH_3"/>
    <property type="match status" value="2"/>
</dbReference>
<keyword evidence="2" id="KW-1185">Reference proteome</keyword>
<dbReference type="InterPro" id="IPR010994">
    <property type="entry name" value="RuvA_2-like"/>
</dbReference>
<dbReference type="SUPFAM" id="SSF47781">
    <property type="entry name" value="RuvA domain 2-like"/>
    <property type="match status" value="4"/>
</dbReference>
<dbReference type="PANTHER" id="PTHR21180">
    <property type="entry name" value="ENDONUCLEASE/EXONUCLEASE/PHOSPHATASE FAMILY DOMAIN-CONTAINING PROTEIN 1"/>
    <property type="match status" value="1"/>
</dbReference>
<name>A0A4S4NS73_9BACT</name>
<evidence type="ECO:0000313" key="1">
    <source>
        <dbReference type="EMBL" id="THH41281.1"/>
    </source>
</evidence>
<evidence type="ECO:0008006" key="3">
    <source>
        <dbReference type="Google" id="ProtNLM"/>
    </source>
</evidence>
<dbReference type="GO" id="GO:0015627">
    <property type="term" value="C:type II protein secretion system complex"/>
    <property type="evidence" value="ECO:0007669"/>
    <property type="project" value="TreeGrafter"/>
</dbReference>
<dbReference type="PANTHER" id="PTHR21180:SF32">
    <property type="entry name" value="ENDONUCLEASE_EXONUCLEASE_PHOSPHATASE FAMILY DOMAIN-CONTAINING PROTEIN 1"/>
    <property type="match status" value="1"/>
</dbReference>